<evidence type="ECO:0000256" key="3">
    <source>
        <dbReference type="ARBA" id="ARBA00012705"/>
    </source>
</evidence>
<feature type="active site" description="Acyl-thioester intermediate" evidence="9">
    <location>
        <position position="88"/>
    </location>
</feature>
<evidence type="ECO:0000256" key="7">
    <source>
        <dbReference type="ARBA" id="ARBA00044137"/>
    </source>
</evidence>
<protein>
    <recommendedName>
        <fullName evidence="7">Acetyl-CoA acetyltransferase</fullName>
        <ecNumber evidence="3">2.3.1.9</ecNumber>
    </recommendedName>
    <alternativeName>
        <fullName evidence="6">Acetoacetyl-CoA thiolase</fullName>
    </alternativeName>
</protein>
<dbReference type="Proteomes" id="UP000533476">
    <property type="component" value="Unassembled WGS sequence"/>
</dbReference>
<keyword evidence="14" id="KW-1185">Reference proteome</keyword>
<dbReference type="InterPro" id="IPR020610">
    <property type="entry name" value="Thiolase_AS"/>
</dbReference>
<comment type="caution">
    <text evidence="13">The sequence shown here is derived from an EMBL/GenBank/DDBJ whole genome shotgun (WGS) entry which is preliminary data.</text>
</comment>
<dbReference type="EMBL" id="JABBVZ010000073">
    <property type="protein sequence ID" value="NMP23912.1"/>
    <property type="molecule type" value="Genomic_DNA"/>
</dbReference>
<evidence type="ECO:0000256" key="6">
    <source>
        <dbReference type="ARBA" id="ARBA00030755"/>
    </source>
</evidence>
<evidence type="ECO:0000256" key="2">
    <source>
        <dbReference type="ARBA" id="ARBA00010982"/>
    </source>
</evidence>
<dbReference type="PROSITE" id="PS00099">
    <property type="entry name" value="THIOLASE_3"/>
    <property type="match status" value="1"/>
</dbReference>
<dbReference type="GO" id="GO:0003985">
    <property type="term" value="F:acetyl-CoA C-acetyltransferase activity"/>
    <property type="evidence" value="ECO:0007669"/>
    <property type="project" value="UniProtKB-EC"/>
</dbReference>
<dbReference type="Pfam" id="PF02803">
    <property type="entry name" value="Thiolase_C"/>
    <property type="match status" value="1"/>
</dbReference>
<dbReference type="PIRSF" id="PIRSF000429">
    <property type="entry name" value="Ac-CoA_Ac_transf"/>
    <property type="match status" value="1"/>
</dbReference>
<feature type="active site" description="Proton acceptor" evidence="9">
    <location>
        <position position="349"/>
    </location>
</feature>
<feature type="domain" description="Thiolase N-terminal" evidence="11">
    <location>
        <begin position="5"/>
        <end position="263"/>
    </location>
</feature>
<dbReference type="NCBIfam" id="TIGR01930">
    <property type="entry name" value="AcCoA-C-Actrans"/>
    <property type="match status" value="1"/>
</dbReference>
<reference evidence="13 14" key="1">
    <citation type="submission" date="2020-04" db="EMBL/GenBank/DDBJ databases">
        <authorList>
            <person name="Zhang R."/>
            <person name="Schippers A."/>
        </authorList>
    </citation>
    <scope>NUCLEOTIDE SEQUENCE [LARGE SCALE GENOMIC DNA]</scope>
    <source>
        <strain evidence="13 14">DSM 109850</strain>
    </source>
</reference>
<dbReference type="PROSITE" id="PS00737">
    <property type="entry name" value="THIOLASE_2"/>
    <property type="match status" value="1"/>
</dbReference>
<comment type="subcellular location">
    <subcellularLocation>
        <location evidence="1">Cytoplasm</location>
    </subcellularLocation>
</comment>
<evidence type="ECO:0000259" key="11">
    <source>
        <dbReference type="Pfam" id="PF00108"/>
    </source>
</evidence>
<accession>A0A7Y0Q3U4</accession>
<comment type="similarity">
    <text evidence="2 10">Belongs to the thiolase-like superfamily. Thiolase family.</text>
</comment>
<dbReference type="GO" id="GO:0005737">
    <property type="term" value="C:cytoplasm"/>
    <property type="evidence" value="ECO:0007669"/>
    <property type="project" value="UniProtKB-SubCell"/>
</dbReference>
<dbReference type="EC" id="2.3.1.9" evidence="3"/>
<evidence type="ECO:0000256" key="5">
    <source>
        <dbReference type="ARBA" id="ARBA00023315"/>
    </source>
</evidence>
<dbReference type="Gene3D" id="3.40.47.10">
    <property type="match status" value="2"/>
</dbReference>
<dbReference type="NCBIfam" id="NF006086">
    <property type="entry name" value="PRK08235.1"/>
    <property type="match status" value="1"/>
</dbReference>
<evidence type="ECO:0000256" key="4">
    <source>
        <dbReference type="ARBA" id="ARBA00022679"/>
    </source>
</evidence>
<organism evidence="13 14">
    <name type="scientific">Sulfobacillus harzensis</name>
    <dbReference type="NCBI Taxonomy" id="2729629"/>
    <lineage>
        <taxon>Bacteria</taxon>
        <taxon>Bacillati</taxon>
        <taxon>Bacillota</taxon>
        <taxon>Clostridia</taxon>
        <taxon>Eubacteriales</taxon>
        <taxon>Clostridiales Family XVII. Incertae Sedis</taxon>
        <taxon>Sulfobacillus</taxon>
    </lineage>
</organism>
<keyword evidence="4 10" id="KW-0808">Transferase</keyword>
<evidence type="ECO:0000259" key="12">
    <source>
        <dbReference type="Pfam" id="PF02803"/>
    </source>
</evidence>
<comment type="catalytic activity">
    <reaction evidence="8">
        <text>2 acetyl-CoA = acetoacetyl-CoA + CoA</text>
        <dbReference type="Rhea" id="RHEA:21036"/>
        <dbReference type="ChEBI" id="CHEBI:57286"/>
        <dbReference type="ChEBI" id="CHEBI:57287"/>
        <dbReference type="ChEBI" id="CHEBI:57288"/>
        <dbReference type="EC" id="2.3.1.9"/>
    </reaction>
</comment>
<dbReference type="AlphaFoldDB" id="A0A7Y0Q3U4"/>
<dbReference type="InterPro" id="IPR020617">
    <property type="entry name" value="Thiolase_C"/>
</dbReference>
<sequence length="392" mass="41333">MPETVVVAVARTPFVTFGGALKDVPATDLGAAAIRGALERSGLAADAVDYVYMGQVVQAGAGQIPSRQATMKAGLPETVPSDTINKVCASSLRAVNLADMAIRLGDISTAIAGGMESMSQAPYLVKGARYGLRMGDVPFVDAVVHDGLWCSFGQCHMGVYGSEVAREFDISRENQDRFAYQSHQRALKAIDEGRFRDEIVPVTVPVKKGEPLMVQEDIGPRRDTSLEKLARLKPAFQPDGTVTAGNAPGLTDGAAALVLMSREEAERRGLEPLATIVASGWASREPKYLHTVPAYAGEMALKRAQIRPKDLSLVEINEAFAAVALTSIKLLELSEDQVNVNGGAVALGHPIGASGARILLTLILELRRRGGGYGLAAICSGGGQGEATVVKV</sequence>
<gene>
    <name evidence="13" type="ORF">HIJ39_16385</name>
</gene>
<evidence type="ECO:0000256" key="8">
    <source>
        <dbReference type="ARBA" id="ARBA00051550"/>
    </source>
</evidence>
<dbReference type="Pfam" id="PF00108">
    <property type="entry name" value="Thiolase_N"/>
    <property type="match status" value="1"/>
</dbReference>
<dbReference type="InterPro" id="IPR002155">
    <property type="entry name" value="Thiolase"/>
</dbReference>
<dbReference type="PROSITE" id="PS00098">
    <property type="entry name" value="THIOLASE_1"/>
    <property type="match status" value="1"/>
</dbReference>
<dbReference type="InterPro" id="IPR020613">
    <property type="entry name" value="Thiolase_CS"/>
</dbReference>
<dbReference type="PANTHER" id="PTHR18919:SF107">
    <property type="entry name" value="ACETYL-COA ACETYLTRANSFERASE, CYTOSOLIC"/>
    <property type="match status" value="1"/>
</dbReference>
<dbReference type="PANTHER" id="PTHR18919">
    <property type="entry name" value="ACETYL-COA C-ACYLTRANSFERASE"/>
    <property type="match status" value="1"/>
</dbReference>
<evidence type="ECO:0000256" key="10">
    <source>
        <dbReference type="RuleBase" id="RU003557"/>
    </source>
</evidence>
<evidence type="ECO:0000313" key="14">
    <source>
        <dbReference type="Proteomes" id="UP000533476"/>
    </source>
</evidence>
<evidence type="ECO:0000313" key="13">
    <source>
        <dbReference type="EMBL" id="NMP23912.1"/>
    </source>
</evidence>
<feature type="active site" description="Proton acceptor" evidence="9">
    <location>
        <position position="379"/>
    </location>
</feature>
<dbReference type="FunFam" id="3.40.47.10:FF:000010">
    <property type="entry name" value="Acetyl-CoA acetyltransferase (Thiolase)"/>
    <property type="match status" value="1"/>
</dbReference>
<evidence type="ECO:0000256" key="9">
    <source>
        <dbReference type="PIRSR" id="PIRSR000429-1"/>
    </source>
</evidence>
<evidence type="ECO:0000256" key="1">
    <source>
        <dbReference type="ARBA" id="ARBA00004496"/>
    </source>
</evidence>
<name>A0A7Y0Q3U4_9FIRM</name>
<keyword evidence="5 10" id="KW-0012">Acyltransferase</keyword>
<dbReference type="SUPFAM" id="SSF53901">
    <property type="entry name" value="Thiolase-like"/>
    <property type="match status" value="2"/>
</dbReference>
<dbReference type="CDD" id="cd00751">
    <property type="entry name" value="thiolase"/>
    <property type="match status" value="1"/>
</dbReference>
<dbReference type="InterPro" id="IPR020616">
    <property type="entry name" value="Thiolase_N"/>
</dbReference>
<dbReference type="RefSeq" id="WP_169101579.1">
    <property type="nucleotide sequence ID" value="NZ_JABBVZ010000073.1"/>
</dbReference>
<dbReference type="InterPro" id="IPR020615">
    <property type="entry name" value="Thiolase_acyl_enz_int_AS"/>
</dbReference>
<feature type="domain" description="Thiolase C-terminal" evidence="12">
    <location>
        <begin position="271"/>
        <end position="391"/>
    </location>
</feature>
<proteinExistence type="inferred from homology"/>
<dbReference type="InterPro" id="IPR016039">
    <property type="entry name" value="Thiolase-like"/>
</dbReference>